<keyword evidence="2" id="KW-1185">Reference proteome</keyword>
<organism evidence="1 2">
    <name type="scientific">Hirsutella minnesotensis 3608</name>
    <dbReference type="NCBI Taxonomy" id="1043627"/>
    <lineage>
        <taxon>Eukaryota</taxon>
        <taxon>Fungi</taxon>
        <taxon>Dikarya</taxon>
        <taxon>Ascomycota</taxon>
        <taxon>Pezizomycotina</taxon>
        <taxon>Sordariomycetes</taxon>
        <taxon>Hypocreomycetidae</taxon>
        <taxon>Hypocreales</taxon>
        <taxon>Ophiocordycipitaceae</taxon>
        <taxon>Hirsutella</taxon>
    </lineage>
</organism>
<dbReference type="InterPro" id="IPR032675">
    <property type="entry name" value="LRR_dom_sf"/>
</dbReference>
<evidence type="ECO:0000313" key="1">
    <source>
        <dbReference type="EMBL" id="KJZ72688.1"/>
    </source>
</evidence>
<accession>A0A0F7ZT88</accession>
<name>A0A0F7ZT88_9HYPO</name>
<dbReference type="OrthoDB" id="3945550at2759"/>
<dbReference type="EMBL" id="KQ030543">
    <property type="protein sequence ID" value="KJZ72688.1"/>
    <property type="molecule type" value="Genomic_DNA"/>
</dbReference>
<dbReference type="Gene3D" id="3.80.10.10">
    <property type="entry name" value="Ribonuclease Inhibitor"/>
    <property type="match status" value="1"/>
</dbReference>
<dbReference type="SUPFAM" id="SSF52047">
    <property type="entry name" value="RNI-like"/>
    <property type="match status" value="1"/>
</dbReference>
<gene>
    <name evidence="1" type="ORF">HIM_07880</name>
</gene>
<protein>
    <submittedName>
        <fullName evidence="1">Uncharacterized protein</fullName>
    </submittedName>
</protein>
<proteinExistence type="predicted"/>
<reference evidence="1 2" key="1">
    <citation type="journal article" date="2014" name="Genome Biol. Evol.">
        <title>Comparative genomics and transcriptomics analyses reveal divergent lifestyle features of nematode endoparasitic fungus Hirsutella minnesotensis.</title>
        <authorList>
            <person name="Lai Y."/>
            <person name="Liu K."/>
            <person name="Zhang X."/>
            <person name="Zhang X."/>
            <person name="Li K."/>
            <person name="Wang N."/>
            <person name="Shu C."/>
            <person name="Wu Y."/>
            <person name="Wang C."/>
            <person name="Bushley K.E."/>
            <person name="Xiang M."/>
            <person name="Liu X."/>
        </authorList>
    </citation>
    <scope>NUCLEOTIDE SEQUENCE [LARGE SCALE GENOMIC DNA]</scope>
    <source>
        <strain evidence="1 2">3608</strain>
    </source>
</reference>
<dbReference type="AlphaFoldDB" id="A0A0F7ZT88"/>
<sequence length="675" mass="76210">MNLIVGPASPTASSQELPMELLHLICDYLVDCDTSRRSLRSFSQVNKACAEATRKQFFQHMKLFVESPSQIKAEAKLWNRFLVSPGHAVHVRQLTITGCLRDHYTGRDWPALPNGPVRDTGANTESWNDVANRSFAISPCHCRGGHMEKIVKKNKAWKPLADLLKKLPALRDLLFDADYYFPPCLLSALHHHQPQTRLHINNFAFSLLDYSSREACKIHRSVLDLFSSPCLYSFSCIVFRTSASNHQYIPWRQAEAVLRTLVHHAPGLRNLAFSPGYPPCYSDTPTEAWIPSPSWLGLNPSQKPLGLACLRSLRFGSATTAAVVETWSHHVDFSKVEALEIHYEAKDQTYSATLTDMVHRGLLRSLRALTVYGRLELDNRTKYVSDVGPLLRIMHPLESFSLDGLIKTDIVEALAQHHGMALRYLSLLWMGGPLSNNKFKMLQEHCPQLTDLKIGMQRTQGDEQEVEVYQILGGMPRLERLELLLDIEVPQPFREEDSCCANISEHITKGFVNAAIDATLARSIFRIISAAQCRGSQRNSAVLQELTLCPGRQPVSYATCRRCDQCREHPGWTADHVSLWLARGFVCEKNGWGIEDDDVSVRQTSCEDEESAEKILEEMVDGKQVDPPWDSDMDLAPDIATMTAWEQLWGKIEGPPKEWMHNWASLPLKEDMSDG</sequence>
<evidence type="ECO:0000313" key="2">
    <source>
        <dbReference type="Proteomes" id="UP000054481"/>
    </source>
</evidence>
<dbReference type="Proteomes" id="UP000054481">
    <property type="component" value="Unassembled WGS sequence"/>
</dbReference>